<comment type="caution">
    <text evidence="3">The sequence shown here is derived from an EMBL/GenBank/DDBJ whole genome shotgun (WGS) entry which is preliminary data.</text>
</comment>
<keyword evidence="4" id="KW-1185">Reference proteome</keyword>
<dbReference type="Proteomes" id="UP000012019">
    <property type="component" value="Unassembled WGS sequence"/>
</dbReference>
<gene>
    <name evidence="3" type="ORF">MPL1_06375</name>
</gene>
<protein>
    <submittedName>
        <fullName evidence="3">Uncharacterized protein</fullName>
    </submittedName>
</protein>
<keyword evidence="2" id="KW-0812">Transmembrane</keyword>
<reference evidence="3" key="1">
    <citation type="journal article" date="2013" name="Genome Announc.">
        <title>Draft Genome Sequence of Methylophaga lonarensis MPLT, a Haloalkaliphilic (Non-Methane-Utilizing) Methylotroph.</title>
        <authorList>
            <person name="Shetty S.A."/>
            <person name="Marathe N.P."/>
            <person name="Munot H."/>
            <person name="Antony C.P."/>
            <person name="Dhotre D.P."/>
            <person name="Murrell J.C."/>
            <person name="Shouche Y.S."/>
        </authorList>
    </citation>
    <scope>NUCLEOTIDE SEQUENCE [LARGE SCALE GENOMIC DNA]</scope>
    <source>
        <strain evidence="3">MPL</strain>
    </source>
</reference>
<dbReference type="PATRIC" id="fig|1286106.3.peg.1283"/>
<dbReference type="EMBL" id="APHR01000031">
    <property type="protein sequence ID" value="EMR13204.1"/>
    <property type="molecule type" value="Genomic_DNA"/>
</dbReference>
<feature type="region of interest" description="Disordered" evidence="1">
    <location>
        <begin position="64"/>
        <end position="129"/>
    </location>
</feature>
<keyword evidence="2" id="KW-1133">Transmembrane helix</keyword>
<accession>M7PS00</accession>
<feature type="compositionally biased region" description="Pro residues" evidence="1">
    <location>
        <begin position="116"/>
        <end position="129"/>
    </location>
</feature>
<dbReference type="STRING" id="1286106.MPL1_06375"/>
<keyword evidence="2" id="KW-0472">Membrane</keyword>
<sequence>MPALKRCSWRMSFSVGVAFSILAHLALLWFFLWQPVSRPLLIPDAIPIEIAMVAPFIAVPDQPIMPDLPDDTQLSEASVERSVSPPVTPDHTRSEKSEIQAFATEDEADLHNAVEPPNPNPNPNPNPET</sequence>
<organism evidence="3 4">
    <name type="scientific">Methylophaga lonarensis MPL</name>
    <dbReference type="NCBI Taxonomy" id="1286106"/>
    <lineage>
        <taxon>Bacteria</taxon>
        <taxon>Pseudomonadati</taxon>
        <taxon>Pseudomonadota</taxon>
        <taxon>Gammaproteobacteria</taxon>
        <taxon>Thiotrichales</taxon>
        <taxon>Piscirickettsiaceae</taxon>
        <taxon>Methylophaga</taxon>
    </lineage>
</organism>
<evidence type="ECO:0000313" key="3">
    <source>
        <dbReference type="EMBL" id="EMR13204.1"/>
    </source>
</evidence>
<dbReference type="AlphaFoldDB" id="M7PS00"/>
<proteinExistence type="predicted"/>
<evidence type="ECO:0000256" key="2">
    <source>
        <dbReference type="SAM" id="Phobius"/>
    </source>
</evidence>
<evidence type="ECO:0000313" key="4">
    <source>
        <dbReference type="Proteomes" id="UP000012019"/>
    </source>
</evidence>
<evidence type="ECO:0000256" key="1">
    <source>
        <dbReference type="SAM" id="MobiDB-lite"/>
    </source>
</evidence>
<feature type="transmembrane region" description="Helical" evidence="2">
    <location>
        <begin position="12"/>
        <end position="33"/>
    </location>
</feature>
<dbReference type="RefSeq" id="WP_009726273.1">
    <property type="nucleotide sequence ID" value="NZ_APHR01000031.1"/>
</dbReference>
<name>M7PS00_9GAMM</name>